<organism evidence="2 3">
    <name type="scientific">[Actinomadura] parvosata subsp. kistnae</name>
    <dbReference type="NCBI Taxonomy" id="1909395"/>
    <lineage>
        <taxon>Bacteria</taxon>
        <taxon>Bacillati</taxon>
        <taxon>Actinomycetota</taxon>
        <taxon>Actinomycetes</taxon>
        <taxon>Streptosporangiales</taxon>
        <taxon>Streptosporangiaceae</taxon>
        <taxon>Nonomuraea</taxon>
    </lineage>
</organism>
<evidence type="ECO:0000313" key="2">
    <source>
        <dbReference type="EMBL" id="AQZ65096.1"/>
    </source>
</evidence>
<name>A0A1V0A4F1_9ACTN</name>
<dbReference type="KEGG" id="noa:BKM31_29890"/>
<keyword evidence="3" id="KW-1185">Reference proteome</keyword>
<feature type="region of interest" description="Disordered" evidence="1">
    <location>
        <begin position="1"/>
        <end position="40"/>
    </location>
</feature>
<evidence type="ECO:0000313" key="3">
    <source>
        <dbReference type="Proteomes" id="UP000190797"/>
    </source>
</evidence>
<sequence length="96" mass="10678">MAARRLDGGHGLRQPPFQHGQPTGQQHMRLPEMGYGPALTRLGPVTFQHRDAMPVSGEEQGRRQARGPGSQYDYVNRHAEIVMPLPAHSPDQTDDQ</sequence>
<gene>
    <name evidence="2" type="ORF">BKM31_29890</name>
</gene>
<dbReference type="AlphaFoldDB" id="A0A1V0A4F1"/>
<dbReference type="STRING" id="1909395.BKM31_29890"/>
<dbReference type="Proteomes" id="UP000190797">
    <property type="component" value="Chromosome"/>
</dbReference>
<protein>
    <submittedName>
        <fullName evidence="2">Uncharacterized protein</fullName>
    </submittedName>
</protein>
<dbReference type="EMBL" id="CP017717">
    <property type="protein sequence ID" value="AQZ65096.1"/>
    <property type="molecule type" value="Genomic_DNA"/>
</dbReference>
<accession>A0A1V0A4F1</accession>
<reference evidence="3" key="1">
    <citation type="journal article" date="2017" name="Med. Chem. Commun.">
        <title>Nonomuraea sp. ATCC 55076 harbours the largest actinomycete chromosome to date and the kistamicin biosynthetic gene cluster.</title>
        <authorList>
            <person name="Nazari B."/>
            <person name="Forneris C.C."/>
            <person name="Gibson M.I."/>
            <person name="Moon K."/>
            <person name="Schramma K.R."/>
            <person name="Seyedsayamdost M.R."/>
        </authorList>
    </citation>
    <scope>NUCLEOTIDE SEQUENCE [LARGE SCALE GENOMIC DNA]</scope>
    <source>
        <strain evidence="3">ATCC 55076</strain>
    </source>
</reference>
<evidence type="ECO:0000256" key="1">
    <source>
        <dbReference type="SAM" id="MobiDB-lite"/>
    </source>
</evidence>
<proteinExistence type="predicted"/>
<feature type="compositionally biased region" description="Basic and acidic residues" evidence="1">
    <location>
        <begin position="1"/>
        <end position="10"/>
    </location>
</feature>